<evidence type="ECO:0000313" key="7">
    <source>
        <dbReference type="EMBL" id="MBB4741272.1"/>
    </source>
</evidence>
<dbReference type="EC" id="1.2.3.3" evidence="7"/>
<evidence type="ECO:0000259" key="5">
    <source>
        <dbReference type="Pfam" id="PF02775"/>
    </source>
</evidence>
<dbReference type="EMBL" id="JACHNB010000001">
    <property type="protein sequence ID" value="MBB4741272.1"/>
    <property type="molecule type" value="Genomic_DNA"/>
</dbReference>
<dbReference type="AlphaFoldDB" id="A0A7W7M8U9"/>
<evidence type="ECO:0000259" key="4">
    <source>
        <dbReference type="Pfam" id="PF00205"/>
    </source>
</evidence>
<dbReference type="CDD" id="cd02014">
    <property type="entry name" value="TPP_POX"/>
    <property type="match status" value="1"/>
</dbReference>
<comment type="caution">
    <text evidence="7">The sequence shown here is derived from an EMBL/GenBank/DDBJ whole genome shotgun (WGS) entry which is preliminary data.</text>
</comment>
<gene>
    <name evidence="7" type="ORF">BJY16_004731</name>
</gene>
<dbReference type="PANTHER" id="PTHR42981">
    <property type="entry name" value="PYRUVATE DEHYDROGENASE [UBIQUINONE]"/>
    <property type="match status" value="1"/>
</dbReference>
<dbReference type="Proteomes" id="UP000546162">
    <property type="component" value="Unassembled WGS sequence"/>
</dbReference>
<evidence type="ECO:0000256" key="1">
    <source>
        <dbReference type="ARBA" id="ARBA00007812"/>
    </source>
</evidence>
<dbReference type="Gene3D" id="3.40.50.970">
    <property type="match status" value="2"/>
</dbReference>
<dbReference type="FunFam" id="3.40.50.970:FF:000007">
    <property type="entry name" value="Acetolactate synthase"/>
    <property type="match status" value="1"/>
</dbReference>
<dbReference type="PANTHER" id="PTHR42981:SF2">
    <property type="entry name" value="PYRUVATE DEHYDROGENASE [UBIQUINONE]"/>
    <property type="match status" value="1"/>
</dbReference>
<accession>A0A7W7M8U9</accession>
<dbReference type="SUPFAM" id="SSF52467">
    <property type="entry name" value="DHS-like NAD/FAD-binding domain"/>
    <property type="match status" value="1"/>
</dbReference>
<dbReference type="InterPro" id="IPR047211">
    <property type="entry name" value="POXB-like"/>
</dbReference>
<evidence type="ECO:0000259" key="6">
    <source>
        <dbReference type="Pfam" id="PF02776"/>
    </source>
</evidence>
<name>A0A7W7M8U9_9ACTN</name>
<keyword evidence="8" id="KW-1185">Reference proteome</keyword>
<dbReference type="InterPro" id="IPR029035">
    <property type="entry name" value="DHS-like_NAD/FAD-binding_dom"/>
</dbReference>
<reference evidence="7 8" key="1">
    <citation type="submission" date="2020-08" db="EMBL/GenBank/DDBJ databases">
        <title>Sequencing the genomes of 1000 actinobacteria strains.</title>
        <authorList>
            <person name="Klenk H.-P."/>
        </authorList>
    </citation>
    <scope>NUCLEOTIDE SEQUENCE [LARGE SCALE GENOMIC DNA]</scope>
    <source>
        <strain evidence="7 8">DSM 45809</strain>
    </source>
</reference>
<dbReference type="Pfam" id="PF02776">
    <property type="entry name" value="TPP_enzyme_N"/>
    <property type="match status" value="1"/>
</dbReference>
<feature type="domain" description="Thiamine pyrophosphate enzyme N-terminal TPP-binding" evidence="6">
    <location>
        <begin position="6"/>
        <end position="116"/>
    </location>
</feature>
<evidence type="ECO:0000256" key="2">
    <source>
        <dbReference type="ARBA" id="ARBA00023052"/>
    </source>
</evidence>
<dbReference type="Pfam" id="PF00205">
    <property type="entry name" value="TPP_enzyme_M"/>
    <property type="match status" value="1"/>
</dbReference>
<dbReference type="InterPro" id="IPR011766">
    <property type="entry name" value="TPP_enzyme_TPP-bd"/>
</dbReference>
<keyword evidence="2 3" id="KW-0786">Thiamine pyrophosphate</keyword>
<comment type="similarity">
    <text evidence="1 3">Belongs to the TPP enzyme family.</text>
</comment>
<keyword evidence="7" id="KW-0560">Oxidoreductase</keyword>
<dbReference type="InterPro" id="IPR029061">
    <property type="entry name" value="THDP-binding"/>
</dbReference>
<dbReference type="InterPro" id="IPR047212">
    <property type="entry name" value="TPP_POXB-like"/>
</dbReference>
<dbReference type="InterPro" id="IPR012001">
    <property type="entry name" value="Thiamin_PyroP_enz_TPP-bd_dom"/>
</dbReference>
<dbReference type="GO" id="GO:0030976">
    <property type="term" value="F:thiamine pyrophosphate binding"/>
    <property type="evidence" value="ECO:0007669"/>
    <property type="project" value="InterPro"/>
</dbReference>
<organism evidence="7 8">
    <name type="scientific">Actinoplanes octamycinicus</name>
    <dbReference type="NCBI Taxonomy" id="135948"/>
    <lineage>
        <taxon>Bacteria</taxon>
        <taxon>Bacillati</taxon>
        <taxon>Actinomycetota</taxon>
        <taxon>Actinomycetes</taxon>
        <taxon>Micromonosporales</taxon>
        <taxon>Micromonosporaceae</taxon>
        <taxon>Actinoplanes</taxon>
    </lineage>
</organism>
<feature type="domain" description="Thiamine pyrophosphate enzyme TPP-binding" evidence="5">
    <location>
        <begin position="390"/>
        <end position="538"/>
    </location>
</feature>
<evidence type="ECO:0000256" key="3">
    <source>
        <dbReference type="RuleBase" id="RU362132"/>
    </source>
</evidence>
<dbReference type="GO" id="GO:0052737">
    <property type="term" value="F:pyruvate dehydrogenase (quinone) activity"/>
    <property type="evidence" value="ECO:0007669"/>
    <property type="project" value="UniProtKB-EC"/>
</dbReference>
<dbReference type="InterPro" id="IPR012000">
    <property type="entry name" value="Thiamin_PyroP_enz_cen_dom"/>
</dbReference>
<proteinExistence type="inferred from homology"/>
<sequence>MAELTAEVLIERLAAWGVDTVFGLPGDGINGIMEGLRRHADQVRFVLVHHEEAAAFMATAYAKATGKIGVCLATSGPGGIHLANGLYDAKLDHAPVLAITGLQESSVLGTAYQQEVALDRLFEDVTEYNQVVMNPAQVPALVDIAIRTAYARRGVAHLTFPNDVQIAPAHQDPYQTVAPVRPPATAPVQLTPVVRPHDDDLRRAADILNAGEKVAILAGIGARGAGPLVEETAARLGAPIVKSLLGKMVVPDDSPYVIGGLGLLGTGPSEELMEEADTLLMLGTNFPYTKFLPEPGKAKVVQVELEPTRAGTRIPTDLPLIGDVAGTLRALLPMLDRKDGGHLRAYREKFADWQHAMAALESPDRDPIAPQYLAHQLDVLAADDAVLCCDSGTVATWAARHWQIRGTREFYLSGTLATMAPGLPYALAVQHAHPGRQVIAYVGDGGFAMLMAEFHTAVRYRLPVKVVINNNNSLGQILWEQMVLGFPEHGVRFGEPLPDYAGWAAGCGGFGVRVDKPDQVPAALREALAHDGPALVDVAVNPDEPPLPGKVTYDQAKKFATSFLMGQPNKASIATTLVKDKIQQLRD</sequence>
<dbReference type="RefSeq" id="WP_185041776.1">
    <property type="nucleotide sequence ID" value="NZ_BAABFG010000005.1"/>
</dbReference>
<dbReference type="EC" id="1.2.5.1" evidence="7"/>
<feature type="domain" description="Thiamine pyrophosphate enzyme central" evidence="4">
    <location>
        <begin position="201"/>
        <end position="331"/>
    </location>
</feature>
<dbReference type="GO" id="GO:0000287">
    <property type="term" value="F:magnesium ion binding"/>
    <property type="evidence" value="ECO:0007669"/>
    <property type="project" value="InterPro"/>
</dbReference>
<protein>
    <submittedName>
        <fullName evidence="7">Pyruvate dehydrogenase (Quinone)/pyruvate oxidase</fullName>
        <ecNumber evidence="7">1.2.3.3</ecNumber>
        <ecNumber evidence="7">1.2.5.1</ecNumber>
    </submittedName>
</protein>
<evidence type="ECO:0000313" key="8">
    <source>
        <dbReference type="Proteomes" id="UP000546162"/>
    </source>
</evidence>
<dbReference type="Gene3D" id="3.40.50.1220">
    <property type="entry name" value="TPP-binding domain"/>
    <property type="match status" value="1"/>
</dbReference>
<dbReference type="InterPro" id="IPR047210">
    <property type="entry name" value="TPP_PYR_POXB-like"/>
</dbReference>
<keyword evidence="7" id="KW-0670">Pyruvate</keyword>
<dbReference type="GO" id="GO:0047112">
    <property type="term" value="F:pyruvate oxidase activity"/>
    <property type="evidence" value="ECO:0007669"/>
    <property type="project" value="UniProtKB-EC"/>
</dbReference>
<dbReference type="SUPFAM" id="SSF52518">
    <property type="entry name" value="Thiamin diphosphate-binding fold (THDP-binding)"/>
    <property type="match status" value="2"/>
</dbReference>
<dbReference type="Pfam" id="PF02775">
    <property type="entry name" value="TPP_enzyme_C"/>
    <property type="match status" value="1"/>
</dbReference>
<dbReference type="CDD" id="cd07039">
    <property type="entry name" value="TPP_PYR_POX"/>
    <property type="match status" value="1"/>
</dbReference>